<accession>A0A8T0DTT8</accession>
<feature type="compositionally biased region" description="Basic residues" evidence="1">
    <location>
        <begin position="510"/>
        <end position="531"/>
    </location>
</feature>
<evidence type="ECO:0000256" key="1">
    <source>
        <dbReference type="SAM" id="MobiDB-lite"/>
    </source>
</evidence>
<dbReference type="InterPro" id="IPR031937">
    <property type="entry name" value="PNISR"/>
</dbReference>
<organism evidence="2 3">
    <name type="scientific">Paragonimus westermani</name>
    <dbReference type="NCBI Taxonomy" id="34504"/>
    <lineage>
        <taxon>Eukaryota</taxon>
        <taxon>Metazoa</taxon>
        <taxon>Spiralia</taxon>
        <taxon>Lophotrochozoa</taxon>
        <taxon>Platyhelminthes</taxon>
        <taxon>Trematoda</taxon>
        <taxon>Digenea</taxon>
        <taxon>Plagiorchiida</taxon>
        <taxon>Troglotremata</taxon>
        <taxon>Troglotrematidae</taxon>
        <taxon>Paragonimus</taxon>
    </lineage>
</organism>
<feature type="region of interest" description="Disordered" evidence="1">
    <location>
        <begin position="1"/>
        <end position="20"/>
    </location>
</feature>
<dbReference type="Proteomes" id="UP000699462">
    <property type="component" value="Unassembled WGS sequence"/>
</dbReference>
<protein>
    <submittedName>
        <fullName evidence="2">Uncharacterized protein</fullName>
    </submittedName>
</protein>
<evidence type="ECO:0000313" key="2">
    <source>
        <dbReference type="EMBL" id="KAF8570147.1"/>
    </source>
</evidence>
<name>A0A8T0DTT8_9TREM</name>
<dbReference type="EMBL" id="JTDF01001354">
    <property type="protein sequence ID" value="KAF8570147.1"/>
    <property type="molecule type" value="Genomic_DNA"/>
</dbReference>
<feature type="compositionally biased region" description="Basic and acidic residues" evidence="1">
    <location>
        <begin position="440"/>
        <end position="463"/>
    </location>
</feature>
<dbReference type="OrthoDB" id="6265372at2759"/>
<feature type="region of interest" description="Disordered" evidence="1">
    <location>
        <begin position="191"/>
        <end position="228"/>
    </location>
</feature>
<feature type="region of interest" description="Disordered" evidence="1">
    <location>
        <begin position="401"/>
        <end position="647"/>
    </location>
</feature>
<feature type="compositionally biased region" description="Basic residues" evidence="1">
    <location>
        <begin position="551"/>
        <end position="570"/>
    </location>
</feature>
<proteinExistence type="predicted"/>
<dbReference type="PANTHER" id="PTHR31518">
    <property type="entry name" value="ARGININE/SERINE-RICH PROTEIN PNISR"/>
    <property type="match status" value="1"/>
</dbReference>
<feature type="compositionally biased region" description="Acidic residues" evidence="1">
    <location>
        <begin position="209"/>
        <end position="228"/>
    </location>
</feature>
<gene>
    <name evidence="2" type="ORF">P879_02823</name>
</gene>
<keyword evidence="3" id="KW-1185">Reference proteome</keyword>
<evidence type="ECO:0000313" key="3">
    <source>
        <dbReference type="Proteomes" id="UP000699462"/>
    </source>
</evidence>
<feature type="compositionally biased region" description="Polar residues" evidence="1">
    <location>
        <begin position="609"/>
        <end position="620"/>
    </location>
</feature>
<comment type="caution">
    <text evidence="2">The sequence shown here is derived from an EMBL/GenBank/DDBJ whole genome shotgun (WGS) entry which is preliminary data.</text>
</comment>
<dbReference type="Pfam" id="PF15996">
    <property type="entry name" value="PNISR"/>
    <property type="match status" value="1"/>
</dbReference>
<dbReference type="AlphaFoldDB" id="A0A8T0DTT8"/>
<feature type="compositionally biased region" description="Low complexity" evidence="1">
    <location>
        <begin position="573"/>
        <end position="587"/>
    </location>
</feature>
<sequence>MGPPRFEYEDQHYPPARDKDYRIHADPVGQLEEDVDEIHTGAHDVDIRVKPAELFHTSNAEPVDTGLFPAAFASTETRVTLGSSVAPNVSQGSMQSHHRICSARLPVPEHLMPAFEEAAASTGAWPPKGPETDQTEGGKKRVLPAWLRDELEKLEKKKAKELAVVSGDTVLGAAPDAERDAEGDIVMAADEDETKTGHLSEVPVKPLVDDDLSDDDEERGVDDDEEDVEVNTVVETSDLAAVTAASRSKAVPSESACVTIGAFEGTADPDVSMQPTSPKMEGAVDRVIPEISHEYDNKSGVKRATPESSSALLSLEEFRAKFAALTDEEQQLETARFITRTLTDVLLAVTSEVILTTAQETLSAVQLEEEHKSKQPPGHDKPAVEVIAVHSGLAGLVAYNSDSDSESEQNELRKSPLTDVADDSQPANSDVAETVGVSSEDAKPTGHSRIEHDHPDSTDRRVSVTDVSPEADAHGNVGNSESRARAESQSQSRHSRDSLSPTSSSERSKDRHRHRGHRKKSKSHQKSKRRDRSTSPSRSHHRPRSPSSSRRPSKRHHKRDHERSAGRHRSRDSSSTSSSTNLRSCSSKLRRSRNSDNNPKRHKRHQSQTRRQSSNLSDSFQKSKRKKHQSDVSSSDSERSRRKRVAK</sequence>
<reference evidence="2 3" key="1">
    <citation type="submission" date="2019-07" db="EMBL/GenBank/DDBJ databases">
        <title>Annotation for the trematode Paragonimus westermani.</title>
        <authorList>
            <person name="Choi Y.-J."/>
        </authorList>
    </citation>
    <scope>NUCLEOTIDE SEQUENCE [LARGE SCALE GENOMIC DNA]</scope>
    <source>
        <strain evidence="2">180907_Pwestermani</strain>
    </source>
</reference>